<protein>
    <recommendedName>
        <fullName evidence="2">CHASE3 domain-containing protein</fullName>
    </recommendedName>
</protein>
<evidence type="ECO:0008006" key="2">
    <source>
        <dbReference type="Google" id="ProtNLM"/>
    </source>
</evidence>
<gene>
    <name evidence="1" type="ORF">LCGC14_2767550</name>
</gene>
<dbReference type="EMBL" id="LAZR01051046">
    <property type="protein sequence ID" value="KKK86006.1"/>
    <property type="molecule type" value="Genomic_DNA"/>
</dbReference>
<reference evidence="1" key="1">
    <citation type="journal article" date="2015" name="Nature">
        <title>Complex archaea that bridge the gap between prokaryotes and eukaryotes.</title>
        <authorList>
            <person name="Spang A."/>
            <person name="Saw J.H."/>
            <person name="Jorgensen S.L."/>
            <person name="Zaremba-Niedzwiedzka K."/>
            <person name="Martijn J."/>
            <person name="Lind A.E."/>
            <person name="van Eijk R."/>
            <person name="Schleper C."/>
            <person name="Guy L."/>
            <person name="Ettema T.J."/>
        </authorList>
    </citation>
    <scope>NUCLEOTIDE SEQUENCE</scope>
</reference>
<proteinExistence type="predicted"/>
<comment type="caution">
    <text evidence="1">The sequence shown here is derived from an EMBL/GenBank/DDBJ whole genome shotgun (WGS) entry which is preliminary data.</text>
</comment>
<feature type="non-terminal residue" evidence="1">
    <location>
        <position position="143"/>
    </location>
</feature>
<sequence length="143" mass="16415">MIVDKTTRLNVMLTQVELDLYRLRVGETRYLDTLIDDVEAVRRLLDDIGRLYVVQWPETQGPYQSLLERYPVFEGKVSSLATAQDADFARQYTVEALSQAVAMHENVSRINRRAHEHAQREQVALTDRLRWLILGGALGGVFI</sequence>
<accession>A0A0F9BNS7</accession>
<organism evidence="1">
    <name type="scientific">marine sediment metagenome</name>
    <dbReference type="NCBI Taxonomy" id="412755"/>
    <lineage>
        <taxon>unclassified sequences</taxon>
        <taxon>metagenomes</taxon>
        <taxon>ecological metagenomes</taxon>
    </lineage>
</organism>
<dbReference type="AlphaFoldDB" id="A0A0F9BNS7"/>
<evidence type="ECO:0000313" key="1">
    <source>
        <dbReference type="EMBL" id="KKK86006.1"/>
    </source>
</evidence>
<name>A0A0F9BNS7_9ZZZZ</name>